<dbReference type="PANTHER" id="PTHR34040">
    <property type="entry name" value="FLAGELLAR BIOSYNTHETIC PROTEIN FLIQ"/>
    <property type="match status" value="1"/>
</dbReference>
<dbReference type="EMBL" id="JALJXV010000005">
    <property type="protein sequence ID" value="MCP1675317.1"/>
    <property type="molecule type" value="Genomic_DNA"/>
</dbReference>
<dbReference type="InterPro" id="IPR006306">
    <property type="entry name" value="T3SS_HrpO"/>
</dbReference>
<keyword evidence="7 8" id="KW-0472">Membrane</keyword>
<reference evidence="9" key="1">
    <citation type="submission" date="2022-03" db="EMBL/GenBank/DDBJ databases">
        <title>Genomic Encyclopedia of Type Strains, Phase III (KMG-III): the genomes of soil and plant-associated and newly described type strains.</title>
        <authorList>
            <person name="Whitman W."/>
        </authorList>
    </citation>
    <scope>NUCLEOTIDE SEQUENCE</scope>
    <source>
        <strain evidence="9">ANL 6-2</strain>
    </source>
</reference>
<dbReference type="GO" id="GO:0009306">
    <property type="term" value="P:protein secretion"/>
    <property type="evidence" value="ECO:0007669"/>
    <property type="project" value="InterPro"/>
</dbReference>
<name>A0AAE3G4P8_9GAMM</name>
<keyword evidence="3" id="KW-1003">Cell membrane</keyword>
<dbReference type="NCBIfam" id="TIGR01403">
    <property type="entry name" value="fliQ_rel_III"/>
    <property type="match status" value="1"/>
</dbReference>
<keyword evidence="4 8" id="KW-0812">Transmembrane</keyword>
<feature type="transmembrane region" description="Helical" evidence="8">
    <location>
        <begin position="51"/>
        <end position="70"/>
    </location>
</feature>
<comment type="similarity">
    <text evidence="2">Belongs to the FliQ/MopD/SpaQ family.</text>
</comment>
<evidence type="ECO:0000256" key="4">
    <source>
        <dbReference type="ARBA" id="ARBA00022692"/>
    </source>
</evidence>
<proteinExistence type="inferred from homology"/>
<keyword evidence="6" id="KW-0843">Virulence</keyword>
<organism evidence="9 10">
    <name type="scientific">Natronocella acetinitrilica</name>
    <dbReference type="NCBI Taxonomy" id="414046"/>
    <lineage>
        <taxon>Bacteria</taxon>
        <taxon>Pseudomonadati</taxon>
        <taxon>Pseudomonadota</taxon>
        <taxon>Gammaproteobacteria</taxon>
        <taxon>Chromatiales</taxon>
        <taxon>Ectothiorhodospiraceae</taxon>
        <taxon>Natronocella</taxon>
    </lineage>
</organism>
<evidence type="ECO:0000256" key="6">
    <source>
        <dbReference type="ARBA" id="ARBA00023026"/>
    </source>
</evidence>
<dbReference type="RefSeq" id="WP_253478583.1">
    <property type="nucleotide sequence ID" value="NZ_JALJXV010000005.1"/>
</dbReference>
<dbReference type="Proteomes" id="UP001205843">
    <property type="component" value="Unassembled WGS sequence"/>
</dbReference>
<dbReference type="GO" id="GO:0005886">
    <property type="term" value="C:plasma membrane"/>
    <property type="evidence" value="ECO:0007669"/>
    <property type="project" value="UniProtKB-SubCell"/>
</dbReference>
<dbReference type="PRINTS" id="PR00952">
    <property type="entry name" value="TYPE3IMQPROT"/>
</dbReference>
<keyword evidence="10" id="KW-1185">Reference proteome</keyword>
<evidence type="ECO:0000313" key="10">
    <source>
        <dbReference type="Proteomes" id="UP001205843"/>
    </source>
</evidence>
<evidence type="ECO:0000313" key="9">
    <source>
        <dbReference type="EMBL" id="MCP1675317.1"/>
    </source>
</evidence>
<dbReference type="PANTHER" id="PTHR34040:SF7">
    <property type="entry name" value="SURFACE PRESENTATION OF ANTIGENS PROTEIN SPAQ"/>
    <property type="match status" value="1"/>
</dbReference>
<dbReference type="InterPro" id="IPR002191">
    <property type="entry name" value="Bac_export_3"/>
</dbReference>
<comment type="subcellular location">
    <subcellularLocation>
        <location evidence="1">Cell membrane</location>
        <topology evidence="1">Multi-pass membrane protein</topology>
    </subcellularLocation>
</comment>
<sequence>MLSVEIGYHLGRTALLVLMLSLPAVGVGALVGLLVGLFQGLTQIQDQTISFALRMLATTVTLIMVGPWMARELTNFAAEMFRLMEQV</sequence>
<evidence type="ECO:0000256" key="2">
    <source>
        <dbReference type="ARBA" id="ARBA00006156"/>
    </source>
</evidence>
<dbReference type="AlphaFoldDB" id="A0AAE3G4P8"/>
<dbReference type="PIRSF" id="PIRSF004669">
    <property type="entry name" value="FliQ"/>
    <property type="match status" value="1"/>
</dbReference>
<evidence type="ECO:0000256" key="5">
    <source>
        <dbReference type="ARBA" id="ARBA00022989"/>
    </source>
</evidence>
<evidence type="ECO:0000256" key="8">
    <source>
        <dbReference type="SAM" id="Phobius"/>
    </source>
</evidence>
<gene>
    <name evidence="9" type="ORF">J2T57_002465</name>
</gene>
<feature type="transmembrane region" description="Helical" evidence="8">
    <location>
        <begin position="15"/>
        <end position="39"/>
    </location>
</feature>
<dbReference type="Pfam" id="PF01313">
    <property type="entry name" value="Bac_export_3"/>
    <property type="match status" value="1"/>
</dbReference>
<comment type="caution">
    <text evidence="9">The sequence shown here is derived from an EMBL/GenBank/DDBJ whole genome shotgun (WGS) entry which is preliminary data.</text>
</comment>
<protein>
    <submittedName>
        <fullName evidence="9">Type III secretion protein S</fullName>
    </submittedName>
</protein>
<evidence type="ECO:0000256" key="7">
    <source>
        <dbReference type="ARBA" id="ARBA00023136"/>
    </source>
</evidence>
<evidence type="ECO:0000256" key="3">
    <source>
        <dbReference type="ARBA" id="ARBA00022475"/>
    </source>
</evidence>
<accession>A0AAE3G4P8</accession>
<keyword evidence="5 8" id="KW-1133">Transmembrane helix</keyword>
<evidence type="ECO:0000256" key="1">
    <source>
        <dbReference type="ARBA" id="ARBA00004651"/>
    </source>
</evidence>